<dbReference type="PANTHER" id="PTHR43712:SF2">
    <property type="entry name" value="O-METHYLTRANSFERASE CICE"/>
    <property type="match status" value="1"/>
</dbReference>
<protein>
    <submittedName>
        <fullName evidence="6">O-methyltransferase</fullName>
    </submittedName>
</protein>
<dbReference type="GO" id="GO:0032259">
    <property type="term" value="P:methylation"/>
    <property type="evidence" value="ECO:0007669"/>
    <property type="project" value="UniProtKB-KW"/>
</dbReference>
<comment type="caution">
    <text evidence="6">The sequence shown here is derived from an EMBL/GenBank/DDBJ whole genome shotgun (WGS) entry which is preliminary data.</text>
</comment>
<dbReference type="InterPro" id="IPR001077">
    <property type="entry name" value="COMT_C"/>
</dbReference>
<dbReference type="SUPFAM" id="SSF53335">
    <property type="entry name" value="S-adenosyl-L-methionine-dependent methyltransferases"/>
    <property type="match status" value="1"/>
</dbReference>
<evidence type="ECO:0000259" key="5">
    <source>
        <dbReference type="Pfam" id="PF08100"/>
    </source>
</evidence>
<dbReference type="OrthoDB" id="2410195at2759"/>
<keyword evidence="3" id="KW-0949">S-adenosyl-L-methionine</keyword>
<dbReference type="InterPro" id="IPR036388">
    <property type="entry name" value="WH-like_DNA-bd_sf"/>
</dbReference>
<evidence type="ECO:0000313" key="6">
    <source>
        <dbReference type="EMBL" id="KAF9457494.1"/>
    </source>
</evidence>
<dbReference type="SUPFAM" id="SSF46785">
    <property type="entry name" value="Winged helix' DNA-binding domain"/>
    <property type="match status" value="1"/>
</dbReference>
<dbReference type="InterPro" id="IPR029063">
    <property type="entry name" value="SAM-dependent_MTases_sf"/>
</dbReference>
<dbReference type="InterPro" id="IPR016461">
    <property type="entry name" value="COMT-like"/>
</dbReference>
<gene>
    <name evidence="6" type="ORF">BDZ94DRAFT_1175376</name>
</gene>
<dbReference type="PANTHER" id="PTHR43712">
    <property type="entry name" value="PUTATIVE (AFU_ORTHOLOGUE AFUA_4G14580)-RELATED"/>
    <property type="match status" value="1"/>
</dbReference>
<evidence type="ECO:0000256" key="3">
    <source>
        <dbReference type="ARBA" id="ARBA00022691"/>
    </source>
</evidence>
<dbReference type="Gene3D" id="1.10.10.10">
    <property type="entry name" value="Winged helix-like DNA-binding domain superfamily/Winged helix DNA-binding domain"/>
    <property type="match status" value="1"/>
</dbReference>
<feature type="domain" description="O-methyltransferase dimerisation" evidence="5">
    <location>
        <begin position="77"/>
        <end position="153"/>
    </location>
</feature>
<keyword evidence="2" id="KW-0808">Transferase</keyword>
<dbReference type="AlphaFoldDB" id="A0A9P6CDX9"/>
<dbReference type="InterPro" id="IPR012967">
    <property type="entry name" value="COMT_dimerisation"/>
</dbReference>
<keyword evidence="1" id="KW-0489">Methyltransferase</keyword>
<dbReference type="Pfam" id="PF00891">
    <property type="entry name" value="Methyltransf_2"/>
    <property type="match status" value="1"/>
</dbReference>
<dbReference type="EMBL" id="MU150369">
    <property type="protein sequence ID" value="KAF9457494.1"/>
    <property type="molecule type" value="Genomic_DNA"/>
</dbReference>
<evidence type="ECO:0000313" key="7">
    <source>
        <dbReference type="Proteomes" id="UP000807353"/>
    </source>
</evidence>
<keyword evidence="7" id="KW-1185">Reference proteome</keyword>
<reference evidence="6" key="1">
    <citation type="submission" date="2020-11" db="EMBL/GenBank/DDBJ databases">
        <authorList>
            <consortium name="DOE Joint Genome Institute"/>
            <person name="Ahrendt S."/>
            <person name="Riley R."/>
            <person name="Andreopoulos W."/>
            <person name="Labutti K."/>
            <person name="Pangilinan J."/>
            <person name="Ruiz-Duenas F.J."/>
            <person name="Barrasa J.M."/>
            <person name="Sanchez-Garcia M."/>
            <person name="Camarero S."/>
            <person name="Miyauchi S."/>
            <person name="Serrano A."/>
            <person name="Linde D."/>
            <person name="Babiker R."/>
            <person name="Drula E."/>
            <person name="Ayuso-Fernandez I."/>
            <person name="Pacheco R."/>
            <person name="Padilla G."/>
            <person name="Ferreira P."/>
            <person name="Barriuso J."/>
            <person name="Kellner H."/>
            <person name="Castanera R."/>
            <person name="Alfaro M."/>
            <person name="Ramirez L."/>
            <person name="Pisabarro A.G."/>
            <person name="Kuo A."/>
            <person name="Tritt A."/>
            <person name="Lipzen A."/>
            <person name="He G."/>
            <person name="Yan M."/>
            <person name="Ng V."/>
            <person name="Cullen D."/>
            <person name="Martin F."/>
            <person name="Rosso M.-N."/>
            <person name="Henrissat B."/>
            <person name="Hibbett D."/>
            <person name="Martinez A.T."/>
            <person name="Grigoriev I.V."/>
        </authorList>
    </citation>
    <scope>NUCLEOTIDE SEQUENCE</scope>
    <source>
        <strain evidence="6">CBS 247.69</strain>
    </source>
</reference>
<dbReference type="Pfam" id="PF08100">
    <property type="entry name" value="Dimerisation"/>
    <property type="match status" value="1"/>
</dbReference>
<feature type="domain" description="O-methyltransferase C-terminal" evidence="4">
    <location>
        <begin position="233"/>
        <end position="395"/>
    </location>
</feature>
<organism evidence="6 7">
    <name type="scientific">Collybia nuda</name>
    <dbReference type="NCBI Taxonomy" id="64659"/>
    <lineage>
        <taxon>Eukaryota</taxon>
        <taxon>Fungi</taxon>
        <taxon>Dikarya</taxon>
        <taxon>Basidiomycota</taxon>
        <taxon>Agaricomycotina</taxon>
        <taxon>Agaricomycetes</taxon>
        <taxon>Agaricomycetidae</taxon>
        <taxon>Agaricales</taxon>
        <taxon>Tricholomatineae</taxon>
        <taxon>Clitocybaceae</taxon>
        <taxon>Collybia</taxon>
    </lineage>
</organism>
<evidence type="ECO:0000256" key="1">
    <source>
        <dbReference type="ARBA" id="ARBA00022603"/>
    </source>
</evidence>
<dbReference type="PROSITE" id="PS51683">
    <property type="entry name" value="SAM_OMT_II"/>
    <property type="match status" value="1"/>
</dbReference>
<sequence length="471" mass="52225">MASEILQLSQLISNSVTELVKLASTRNFQIPSLDEKFTPSSEAFRKDPDLARSAKVIAAAAFQLAASVLPPTESIIQTISGHFKSAALRTSIDCHVAEILRDAGPEGMHIDTIARKTGVHNSKLARLLRLLANRHIFREVRPDYFVNNRISGLLDTGKSVDEILKNPKEKHEGTTGFVSIAQHILSDGHKGSSYISENMMDPVTGFSGEPNHAPFQRGRRTGKSYFDWYTEPEQDYERHRFGIAMRGTTAMIPPNLVLELFDWSTLPANSLVVDVGGGIGFSCRTILGAHPQLRCVVQDIPRIVEDGTKHWQRENPEALASGRMSFQAHDFFTPQPITDASVFFMKSIVHDWSEPYITKILTHLRAAARPDTKLVVCDVVMTYSCREPSQSTTGDIVVAEDPVLVAPELLKTGFNSVNDMVWTLDAAMLVFHNTQEHTLPQMNQLFTKCGWKIVKVVKKGSSLDGVHAVPI</sequence>
<name>A0A9P6CDX9_9AGAR</name>
<dbReference type="InterPro" id="IPR036390">
    <property type="entry name" value="WH_DNA-bd_sf"/>
</dbReference>
<dbReference type="GO" id="GO:0046983">
    <property type="term" value="F:protein dimerization activity"/>
    <property type="evidence" value="ECO:0007669"/>
    <property type="project" value="InterPro"/>
</dbReference>
<evidence type="ECO:0000256" key="2">
    <source>
        <dbReference type="ARBA" id="ARBA00022679"/>
    </source>
</evidence>
<dbReference type="Proteomes" id="UP000807353">
    <property type="component" value="Unassembled WGS sequence"/>
</dbReference>
<evidence type="ECO:0000259" key="4">
    <source>
        <dbReference type="Pfam" id="PF00891"/>
    </source>
</evidence>
<dbReference type="GO" id="GO:0008171">
    <property type="term" value="F:O-methyltransferase activity"/>
    <property type="evidence" value="ECO:0007669"/>
    <property type="project" value="InterPro"/>
</dbReference>
<dbReference type="Gene3D" id="3.40.50.150">
    <property type="entry name" value="Vaccinia Virus protein VP39"/>
    <property type="match status" value="1"/>
</dbReference>
<proteinExistence type="predicted"/>
<accession>A0A9P6CDX9</accession>